<comment type="caution">
    <text evidence="1">The sequence shown here is derived from an EMBL/GenBank/DDBJ whole genome shotgun (WGS) entry which is preliminary data.</text>
</comment>
<sequence length="596" mass="70153">MIYGEKIILQKSITENSRLDSGSEGEKQFVRAFLNTEFKNQHYLVCMPHFGGTNPDFLICSPEIGFLICEVKNVKLHNLNRIEPNGSLFYNNDQSTNPWRQAKWHRDECSDYLQSSYREDFYLDVKYCVIFTSITKTSFLKKFREQIAVWSTDQKDKFFKRFKFLDEIQNYYCWHYISEYQKERLLMFDFEQFCRTVTPDFIGSPNPRLNLFLDSTMLERRISIINSLQFIPENLSDLWNEYTIICDSFRYKRYYSLRVQALTSLKRSAERIQSDLKTEIIKEQKYLSELQALEREISKHSLILTENYCTQISNRLDNLFEIRKKRLINYVTEQYKWHNSITENVIQGFMDIAKVGSKIVNKIRPTEKTEVFEKKIEEIDIRTNIQKKFDLYTNEQILLKQIKRIVDDCLETYLKDWGQYLEEKCLVNSHNLNPNDPDYQFSGDIGKMSKELTDSQLAFMSGLSTTAMATVGLAAGWHTMAYAISSVVPAGLVMTASITLVSALSSKEKKITSIKNDISNLIENYRYVVRESVLDNKSKNNLTIRECFTQTGEEIKKQIIESFDIDSPRIRIHDFDMIIQVLQNEIYEIDQFLLNE</sequence>
<accession>A0ABU3FNU1</accession>
<name>A0ABU3FNU1_9ENTE</name>
<proteinExistence type="predicted"/>
<dbReference type="RefSeq" id="WP_311818708.1">
    <property type="nucleotide sequence ID" value="NZ_JARQBN010000005.1"/>
</dbReference>
<evidence type="ECO:0000313" key="2">
    <source>
        <dbReference type="Proteomes" id="UP001265301"/>
    </source>
</evidence>
<protein>
    <recommendedName>
        <fullName evidence="3">NERD domain-containing protein</fullName>
    </recommendedName>
</protein>
<reference evidence="1 2" key="1">
    <citation type="submission" date="2023-03" db="EMBL/GenBank/DDBJ databases">
        <authorList>
            <person name="Shen W."/>
            <person name="Cai J."/>
        </authorList>
    </citation>
    <scope>NUCLEOTIDE SEQUENCE [LARGE SCALE GENOMIC DNA]</scope>
    <source>
        <strain evidence="1 2">B101</strain>
    </source>
</reference>
<dbReference type="Proteomes" id="UP001265301">
    <property type="component" value="Unassembled WGS sequence"/>
</dbReference>
<gene>
    <name evidence="1" type="ORF">P7H59_04050</name>
</gene>
<evidence type="ECO:0008006" key="3">
    <source>
        <dbReference type="Google" id="ProtNLM"/>
    </source>
</evidence>
<dbReference type="EMBL" id="JARQBN010000005">
    <property type="protein sequence ID" value="MDT2827625.1"/>
    <property type="molecule type" value="Genomic_DNA"/>
</dbReference>
<evidence type="ECO:0000313" key="1">
    <source>
        <dbReference type="EMBL" id="MDT2827625.1"/>
    </source>
</evidence>
<keyword evidence="2" id="KW-1185">Reference proteome</keyword>
<organism evidence="1 2">
    <name type="scientific">Enterococcus viikkiensis</name>
    <dbReference type="NCBI Taxonomy" id="930854"/>
    <lineage>
        <taxon>Bacteria</taxon>
        <taxon>Bacillati</taxon>
        <taxon>Bacillota</taxon>
        <taxon>Bacilli</taxon>
        <taxon>Lactobacillales</taxon>
        <taxon>Enterococcaceae</taxon>
        <taxon>Enterococcus</taxon>
    </lineage>
</organism>